<dbReference type="EMBL" id="CCND01000024">
    <property type="protein sequence ID" value="CDX60886.1"/>
    <property type="molecule type" value="Genomic_DNA"/>
</dbReference>
<dbReference type="Proteomes" id="UP000182888">
    <property type="component" value="Unassembled WGS sequence"/>
</dbReference>
<dbReference type="AlphaFoldDB" id="A0A0K2W3U5"/>
<organism evidence="1 2">
    <name type="scientific">Mesorhizobium plurifarium</name>
    <dbReference type="NCBI Taxonomy" id="69974"/>
    <lineage>
        <taxon>Bacteria</taxon>
        <taxon>Pseudomonadati</taxon>
        <taxon>Pseudomonadota</taxon>
        <taxon>Alphaproteobacteria</taxon>
        <taxon>Hyphomicrobiales</taxon>
        <taxon>Phyllobacteriaceae</taxon>
        <taxon>Mesorhizobium</taxon>
    </lineage>
</organism>
<evidence type="ECO:0000313" key="2">
    <source>
        <dbReference type="Proteomes" id="UP000182888"/>
    </source>
</evidence>
<sequence length="97" mass="10089">MLITLSVVLLAVLAALLLAMRLAVADLLPVGLVAAGAVLVGNRVWRNALAGGLAFKSADEDVEAIGHRAVLPPPGNQGLNRPVPVSFRTVAKAWRFA</sequence>
<name>A0A0K2W3U5_MESPL</name>
<reference evidence="2" key="1">
    <citation type="submission" date="2014-08" db="EMBL/GenBank/DDBJ databases">
        <authorList>
            <person name="Edwards T."/>
        </authorList>
    </citation>
    <scope>NUCLEOTIDE SEQUENCE [LARGE SCALE GENOMIC DNA]</scope>
</reference>
<accession>A0A0K2W3U5</accession>
<protein>
    <submittedName>
        <fullName evidence="1">Uncharacterized protein</fullName>
    </submittedName>
</protein>
<proteinExistence type="predicted"/>
<evidence type="ECO:0000313" key="1">
    <source>
        <dbReference type="EMBL" id="CDX60886.1"/>
    </source>
</evidence>
<gene>
    <name evidence="1" type="ORF">MPL1032_300078</name>
</gene>